<dbReference type="InterPro" id="IPR011992">
    <property type="entry name" value="EF-hand-dom_pair"/>
</dbReference>
<dbReference type="KEGG" id="ftj:FTUN_1438"/>
<proteinExistence type="predicted"/>
<feature type="region of interest" description="Disordered" evidence="1">
    <location>
        <begin position="236"/>
        <end position="259"/>
    </location>
</feature>
<accession>A0A6M5YK20</accession>
<dbReference type="InterPro" id="IPR002048">
    <property type="entry name" value="EF_hand_dom"/>
</dbReference>
<gene>
    <name evidence="4" type="ORF">FTUN_1438</name>
</gene>
<dbReference type="AlphaFoldDB" id="A0A6M5YK20"/>
<dbReference type="GO" id="GO:0005509">
    <property type="term" value="F:calcium ion binding"/>
    <property type="evidence" value="ECO:0007669"/>
    <property type="project" value="InterPro"/>
</dbReference>
<feature type="signal peptide" evidence="2">
    <location>
        <begin position="1"/>
        <end position="21"/>
    </location>
</feature>
<dbReference type="Gene3D" id="1.10.238.10">
    <property type="entry name" value="EF-hand"/>
    <property type="match status" value="1"/>
</dbReference>
<feature type="compositionally biased region" description="Gly residues" evidence="1">
    <location>
        <begin position="119"/>
        <end position="145"/>
    </location>
</feature>
<dbReference type="Proteomes" id="UP000503447">
    <property type="component" value="Chromosome"/>
</dbReference>
<organism evidence="4 5">
    <name type="scientific">Frigoriglobus tundricola</name>
    <dbReference type="NCBI Taxonomy" id="2774151"/>
    <lineage>
        <taxon>Bacteria</taxon>
        <taxon>Pseudomonadati</taxon>
        <taxon>Planctomycetota</taxon>
        <taxon>Planctomycetia</taxon>
        <taxon>Gemmatales</taxon>
        <taxon>Gemmataceae</taxon>
        <taxon>Frigoriglobus</taxon>
    </lineage>
</organism>
<evidence type="ECO:0000256" key="2">
    <source>
        <dbReference type="SAM" id="SignalP"/>
    </source>
</evidence>
<protein>
    <recommendedName>
        <fullName evidence="3">EF-hand domain-containing protein</fullName>
    </recommendedName>
</protein>
<keyword evidence="5" id="KW-1185">Reference proteome</keyword>
<feature type="region of interest" description="Disordered" evidence="1">
    <location>
        <begin position="114"/>
        <end position="175"/>
    </location>
</feature>
<dbReference type="InterPro" id="IPR018247">
    <property type="entry name" value="EF_Hand_1_Ca_BS"/>
</dbReference>
<dbReference type="Pfam" id="PF13202">
    <property type="entry name" value="EF-hand_5"/>
    <property type="match status" value="2"/>
</dbReference>
<evidence type="ECO:0000313" key="5">
    <source>
        <dbReference type="Proteomes" id="UP000503447"/>
    </source>
</evidence>
<keyword evidence="2" id="KW-0732">Signal</keyword>
<feature type="region of interest" description="Disordered" evidence="1">
    <location>
        <begin position="20"/>
        <end position="54"/>
    </location>
</feature>
<sequence length="275" mass="28771">MRNVVLWLTSALMAALVSGGAAVSQPPVPKDGGFQRDGGPGRPGPGIVVRDDIGPGRLGADDVVTRIMAFDKNKDGKVTKDELPERMHDLIARGDTNKDGALDRDEIQKLVAAQAPGTGAPGRPGGGRDVPIGGAGPGPGPGAVGGFRADGTRAPGAPGGPFLIGESPGRGGVEGVVDDLKLSGPKKEEARAVAKEHQENVRKLMEQARADMLQKMKKVLSAEEFKDFQAALDRPGGGDNVLIGARPDTVGPGEAERKLEKLQKELDELRRQLRR</sequence>
<evidence type="ECO:0000259" key="3">
    <source>
        <dbReference type="PROSITE" id="PS50222"/>
    </source>
</evidence>
<dbReference type="RefSeq" id="WP_171470023.1">
    <property type="nucleotide sequence ID" value="NZ_CP053452.2"/>
</dbReference>
<dbReference type="PROSITE" id="PS50222">
    <property type="entry name" value="EF_HAND_2"/>
    <property type="match status" value="1"/>
</dbReference>
<reference evidence="5" key="1">
    <citation type="submission" date="2020-05" db="EMBL/GenBank/DDBJ databases">
        <title>Frigoriglobus tundricola gen. nov., sp. nov., a psychrotolerant cellulolytic planctomycete of the family Gemmataceae with two divergent copies of 16S rRNA gene.</title>
        <authorList>
            <person name="Kulichevskaya I.S."/>
            <person name="Ivanova A.A."/>
            <person name="Naumoff D.G."/>
            <person name="Beletsky A.V."/>
            <person name="Rijpstra W.I.C."/>
            <person name="Sinninghe Damste J.S."/>
            <person name="Mardanov A.V."/>
            <person name="Ravin N.V."/>
            <person name="Dedysh S.N."/>
        </authorList>
    </citation>
    <scope>NUCLEOTIDE SEQUENCE [LARGE SCALE GENOMIC DNA]</scope>
    <source>
        <strain evidence="5">PL17</strain>
    </source>
</reference>
<evidence type="ECO:0000313" key="4">
    <source>
        <dbReference type="EMBL" id="QJW93924.1"/>
    </source>
</evidence>
<dbReference type="SUPFAM" id="SSF47473">
    <property type="entry name" value="EF-hand"/>
    <property type="match status" value="1"/>
</dbReference>
<feature type="domain" description="EF-hand" evidence="3">
    <location>
        <begin position="58"/>
        <end position="93"/>
    </location>
</feature>
<name>A0A6M5YK20_9BACT</name>
<dbReference type="EMBL" id="CP053452">
    <property type="protein sequence ID" value="QJW93924.1"/>
    <property type="molecule type" value="Genomic_DNA"/>
</dbReference>
<dbReference type="PROSITE" id="PS00018">
    <property type="entry name" value="EF_HAND_1"/>
    <property type="match status" value="2"/>
</dbReference>
<feature type="chain" id="PRO_5026912014" description="EF-hand domain-containing protein" evidence="2">
    <location>
        <begin position="22"/>
        <end position="275"/>
    </location>
</feature>
<evidence type="ECO:0000256" key="1">
    <source>
        <dbReference type="SAM" id="MobiDB-lite"/>
    </source>
</evidence>